<dbReference type="EMBL" id="KN822050">
    <property type="protein sequence ID" value="KIM61593.1"/>
    <property type="molecule type" value="Genomic_DNA"/>
</dbReference>
<dbReference type="Proteomes" id="UP000053989">
    <property type="component" value="Unassembled WGS sequence"/>
</dbReference>
<feature type="region of interest" description="Disordered" evidence="2">
    <location>
        <begin position="408"/>
        <end position="500"/>
    </location>
</feature>
<feature type="coiled-coil region" evidence="1">
    <location>
        <begin position="136"/>
        <end position="174"/>
    </location>
</feature>
<name>A0A0C2ZJ41_9AGAM</name>
<feature type="region of interest" description="Disordered" evidence="2">
    <location>
        <begin position="1"/>
        <end position="69"/>
    </location>
</feature>
<feature type="compositionally biased region" description="Basic and acidic residues" evidence="2">
    <location>
        <begin position="464"/>
        <end position="486"/>
    </location>
</feature>
<evidence type="ECO:0000256" key="1">
    <source>
        <dbReference type="SAM" id="Coils"/>
    </source>
</evidence>
<evidence type="ECO:0000256" key="2">
    <source>
        <dbReference type="SAM" id="MobiDB-lite"/>
    </source>
</evidence>
<evidence type="ECO:0000313" key="4">
    <source>
        <dbReference type="Proteomes" id="UP000053989"/>
    </source>
</evidence>
<feature type="compositionally biased region" description="Basic residues" evidence="2">
    <location>
        <begin position="24"/>
        <end position="33"/>
    </location>
</feature>
<dbReference type="AlphaFoldDB" id="A0A0C2ZJ41"/>
<dbReference type="OrthoDB" id="2409325at2759"/>
<protein>
    <submittedName>
        <fullName evidence="3">Uncharacterized protein</fullName>
    </submittedName>
</protein>
<sequence>MAATTPAVTRIVPGAPPVIVPSKSQKRKRKSNKTKTPDSPVEGSPSLVDVNPTTPLDKAPEESEAKECTGPVELVAASETPTNDDALLKPSPVVELLQKRMRALNKKISRIAGYASTDYEKLNDDQKRNVKTLSSLEAVQKELEEVKRAIEVHEAEVARELALKRADVERLEAQKFAQAVSSTQALCISRMSSILTLLRIRSLLSAGNPLPAALGFDEVEGSVIFTTCEILVGEECDSKQALISGLLTGQGEIDGVAYTRLFEVVQSFLNPRREPTPLPDPTPDTPEAEAEAEAAVDSAPDEPVSGIPDALNVSNSFRFMQASELDNSETNTEWVDKHDPPEAEIEVNGVPEQEPNGTPDSTSTLPIDWAEADEDGLPSIANLQASLVPSEPAIPEVNLPTLAPVNGIEVPISGPQREDDGFTPTSRGGRGRGRGYRGDRGNTRGSGFRGDRGGFHRGFRGGHRGGDRARRGRSDTEGRGGDEPRGRGRGRGRREERGGM</sequence>
<organism evidence="3 4">
    <name type="scientific">Scleroderma citrinum Foug A</name>
    <dbReference type="NCBI Taxonomy" id="1036808"/>
    <lineage>
        <taxon>Eukaryota</taxon>
        <taxon>Fungi</taxon>
        <taxon>Dikarya</taxon>
        <taxon>Basidiomycota</taxon>
        <taxon>Agaricomycotina</taxon>
        <taxon>Agaricomycetes</taxon>
        <taxon>Agaricomycetidae</taxon>
        <taxon>Boletales</taxon>
        <taxon>Sclerodermatineae</taxon>
        <taxon>Sclerodermataceae</taxon>
        <taxon>Scleroderma</taxon>
    </lineage>
</organism>
<evidence type="ECO:0000313" key="3">
    <source>
        <dbReference type="EMBL" id="KIM61593.1"/>
    </source>
</evidence>
<dbReference type="HOGENOM" id="CLU_037443_0_0_1"/>
<reference evidence="3 4" key="1">
    <citation type="submission" date="2014-04" db="EMBL/GenBank/DDBJ databases">
        <authorList>
            <consortium name="DOE Joint Genome Institute"/>
            <person name="Kuo A."/>
            <person name="Kohler A."/>
            <person name="Nagy L.G."/>
            <person name="Floudas D."/>
            <person name="Copeland A."/>
            <person name="Barry K.W."/>
            <person name="Cichocki N."/>
            <person name="Veneault-Fourrey C."/>
            <person name="LaButti K."/>
            <person name="Lindquist E.A."/>
            <person name="Lipzen A."/>
            <person name="Lundell T."/>
            <person name="Morin E."/>
            <person name="Murat C."/>
            <person name="Sun H."/>
            <person name="Tunlid A."/>
            <person name="Henrissat B."/>
            <person name="Grigoriev I.V."/>
            <person name="Hibbett D.S."/>
            <person name="Martin F."/>
            <person name="Nordberg H.P."/>
            <person name="Cantor M.N."/>
            <person name="Hua S.X."/>
        </authorList>
    </citation>
    <scope>NUCLEOTIDE SEQUENCE [LARGE SCALE GENOMIC DNA]</scope>
    <source>
        <strain evidence="3 4">Foug A</strain>
    </source>
</reference>
<keyword evidence="1" id="KW-0175">Coiled coil</keyword>
<dbReference type="STRING" id="1036808.A0A0C2ZJ41"/>
<feature type="region of interest" description="Disordered" evidence="2">
    <location>
        <begin position="271"/>
        <end position="308"/>
    </location>
</feature>
<keyword evidence="4" id="KW-1185">Reference proteome</keyword>
<feature type="compositionally biased region" description="Basic and acidic residues" evidence="2">
    <location>
        <begin position="58"/>
        <end position="67"/>
    </location>
</feature>
<accession>A0A0C2ZJ41</accession>
<proteinExistence type="predicted"/>
<gene>
    <name evidence="3" type="ORF">SCLCIDRAFT_121600</name>
</gene>
<dbReference type="InParanoid" id="A0A0C2ZJ41"/>
<reference evidence="4" key="2">
    <citation type="submission" date="2015-01" db="EMBL/GenBank/DDBJ databases">
        <title>Evolutionary Origins and Diversification of the Mycorrhizal Mutualists.</title>
        <authorList>
            <consortium name="DOE Joint Genome Institute"/>
            <consortium name="Mycorrhizal Genomics Consortium"/>
            <person name="Kohler A."/>
            <person name="Kuo A."/>
            <person name="Nagy L.G."/>
            <person name="Floudas D."/>
            <person name="Copeland A."/>
            <person name="Barry K.W."/>
            <person name="Cichocki N."/>
            <person name="Veneault-Fourrey C."/>
            <person name="LaButti K."/>
            <person name="Lindquist E.A."/>
            <person name="Lipzen A."/>
            <person name="Lundell T."/>
            <person name="Morin E."/>
            <person name="Murat C."/>
            <person name="Riley R."/>
            <person name="Ohm R."/>
            <person name="Sun H."/>
            <person name="Tunlid A."/>
            <person name="Henrissat B."/>
            <person name="Grigoriev I.V."/>
            <person name="Hibbett D.S."/>
            <person name="Martin F."/>
        </authorList>
    </citation>
    <scope>NUCLEOTIDE SEQUENCE [LARGE SCALE GENOMIC DNA]</scope>
    <source>
        <strain evidence="4">Foug A</strain>
    </source>
</reference>